<dbReference type="AlphaFoldDB" id="A0AAD7FUI2"/>
<proteinExistence type="predicted"/>
<comment type="caution">
    <text evidence="1">The sequence shown here is derived from an EMBL/GenBank/DDBJ whole genome shotgun (WGS) entry which is preliminary data.</text>
</comment>
<dbReference type="Proteomes" id="UP001221142">
    <property type="component" value="Unassembled WGS sequence"/>
</dbReference>
<keyword evidence="2" id="KW-1185">Reference proteome</keyword>
<reference evidence="1" key="1">
    <citation type="submission" date="2023-03" db="EMBL/GenBank/DDBJ databases">
        <title>Massive genome expansion in bonnet fungi (Mycena s.s.) driven by repeated elements and novel gene families across ecological guilds.</title>
        <authorList>
            <consortium name="Lawrence Berkeley National Laboratory"/>
            <person name="Harder C.B."/>
            <person name="Miyauchi S."/>
            <person name="Viragh M."/>
            <person name="Kuo A."/>
            <person name="Thoen E."/>
            <person name="Andreopoulos B."/>
            <person name="Lu D."/>
            <person name="Skrede I."/>
            <person name="Drula E."/>
            <person name="Henrissat B."/>
            <person name="Morin E."/>
            <person name="Kohler A."/>
            <person name="Barry K."/>
            <person name="LaButti K."/>
            <person name="Morin E."/>
            <person name="Salamov A."/>
            <person name="Lipzen A."/>
            <person name="Mereny Z."/>
            <person name="Hegedus B."/>
            <person name="Baldrian P."/>
            <person name="Stursova M."/>
            <person name="Weitz H."/>
            <person name="Taylor A."/>
            <person name="Grigoriev I.V."/>
            <person name="Nagy L.G."/>
            <person name="Martin F."/>
            <person name="Kauserud H."/>
        </authorList>
    </citation>
    <scope>NUCLEOTIDE SEQUENCE</scope>
    <source>
        <strain evidence="1">9284</strain>
    </source>
</reference>
<protein>
    <recommendedName>
        <fullName evidence="3">F-box domain-containing protein</fullName>
    </recommendedName>
</protein>
<sequence length="361" mass="40445">MSPLEVPEILDQCLGHLLDHPDALLASALVRRSWTFPAQSNLFWHVLLADYFGGPKVDLDRRCTLLLASLRASSHLSSLIRSFELSTECLSPKNLTALVSTSLPRLHTLYLAYTWPSELAAKGMRQLLSCPTLKHVQIRCSSGDSPDIFQSLFESLSPGVTRMEFFPVGMVPLVPETPTLVYRGAPLRIESFRFTAAYRRGVLWLESATGRYLDFTHLLRLSMGVYYHYLQAPLFLAAARTIEVLKFDTNKDTGIVDISSYTCVKTLCVSCKTDRDLRTVSRIIQSIPRSSCLIQKLCISGPLSDSGIADMRDHLAATYPALLDVLEMQYIKPVDVRERAASIPEHFIRNPSGRYTLGNDF</sequence>
<gene>
    <name evidence="1" type="ORF">FB45DRAFT_1052880</name>
</gene>
<evidence type="ECO:0008006" key="3">
    <source>
        <dbReference type="Google" id="ProtNLM"/>
    </source>
</evidence>
<name>A0AAD7FUI2_9AGAR</name>
<dbReference type="EMBL" id="JARKIF010000003">
    <property type="protein sequence ID" value="KAJ7644055.1"/>
    <property type="molecule type" value="Genomic_DNA"/>
</dbReference>
<organism evidence="1 2">
    <name type="scientific">Roridomyces roridus</name>
    <dbReference type="NCBI Taxonomy" id="1738132"/>
    <lineage>
        <taxon>Eukaryota</taxon>
        <taxon>Fungi</taxon>
        <taxon>Dikarya</taxon>
        <taxon>Basidiomycota</taxon>
        <taxon>Agaricomycotina</taxon>
        <taxon>Agaricomycetes</taxon>
        <taxon>Agaricomycetidae</taxon>
        <taxon>Agaricales</taxon>
        <taxon>Marasmiineae</taxon>
        <taxon>Mycenaceae</taxon>
        <taxon>Roridomyces</taxon>
    </lineage>
</organism>
<evidence type="ECO:0000313" key="2">
    <source>
        <dbReference type="Proteomes" id="UP001221142"/>
    </source>
</evidence>
<accession>A0AAD7FUI2</accession>
<evidence type="ECO:0000313" key="1">
    <source>
        <dbReference type="EMBL" id="KAJ7644055.1"/>
    </source>
</evidence>